<dbReference type="RefSeq" id="WP_025747650.1">
    <property type="nucleotide sequence ID" value="NZ_FOXR01000027.1"/>
</dbReference>
<dbReference type="InterPro" id="IPR023367">
    <property type="entry name" value="Peptidase_M42_dom2"/>
</dbReference>
<dbReference type="GO" id="GO:0046872">
    <property type="term" value="F:metal ion binding"/>
    <property type="evidence" value="ECO:0007669"/>
    <property type="project" value="UniProtKB-UniRule"/>
</dbReference>
<feature type="active site" description="Proton acceptor" evidence="7">
    <location>
        <position position="193"/>
    </location>
</feature>
<dbReference type="InterPro" id="IPR008007">
    <property type="entry name" value="Peptidase_M42"/>
</dbReference>
<dbReference type="Proteomes" id="UP000198577">
    <property type="component" value="Unassembled WGS sequence"/>
</dbReference>
<dbReference type="EMBL" id="FOXR01000027">
    <property type="protein sequence ID" value="SFQ32116.1"/>
    <property type="molecule type" value="Genomic_DNA"/>
</dbReference>
<evidence type="ECO:0000256" key="2">
    <source>
        <dbReference type="ARBA" id="ARBA00022438"/>
    </source>
</evidence>
<dbReference type="PANTHER" id="PTHR32481">
    <property type="entry name" value="AMINOPEPTIDASE"/>
    <property type="match status" value="1"/>
</dbReference>
<organism evidence="9 10">
    <name type="scientific">Caldicoprobacter faecalis</name>
    <dbReference type="NCBI Taxonomy" id="937334"/>
    <lineage>
        <taxon>Bacteria</taxon>
        <taxon>Bacillati</taxon>
        <taxon>Bacillota</taxon>
        <taxon>Clostridia</taxon>
        <taxon>Caldicoprobacterales</taxon>
        <taxon>Caldicoprobacteraceae</taxon>
        <taxon>Caldicoprobacter</taxon>
    </lineage>
</organism>
<evidence type="ECO:0000256" key="8">
    <source>
        <dbReference type="PIRSR" id="PIRSR001123-2"/>
    </source>
</evidence>
<evidence type="ECO:0000313" key="10">
    <source>
        <dbReference type="Proteomes" id="UP000198577"/>
    </source>
</evidence>
<evidence type="ECO:0000256" key="1">
    <source>
        <dbReference type="ARBA" id="ARBA00006272"/>
    </source>
</evidence>
<protein>
    <submittedName>
        <fullName evidence="9">Endoglucanase</fullName>
    </submittedName>
</protein>
<dbReference type="Gene3D" id="3.40.630.10">
    <property type="entry name" value="Zn peptidases"/>
    <property type="match status" value="1"/>
</dbReference>
<keyword evidence="4 8" id="KW-0479">Metal-binding</keyword>
<evidence type="ECO:0000256" key="3">
    <source>
        <dbReference type="ARBA" id="ARBA00022670"/>
    </source>
</evidence>
<keyword evidence="5" id="KW-0378">Hydrolase</keyword>
<comment type="cofactor">
    <cofactor evidence="8">
        <name>a divalent metal cation</name>
        <dbReference type="ChEBI" id="CHEBI:60240"/>
    </cofactor>
    <text evidence="8">Binds 2 divalent metal cations per subunit.</text>
</comment>
<feature type="binding site" evidence="8">
    <location>
        <position position="302"/>
    </location>
    <ligand>
        <name>Zn(2+)</name>
        <dbReference type="ChEBI" id="CHEBI:29105"/>
        <label>2</label>
    </ligand>
</feature>
<sequence length="330" mass="36019">MKELLKKLTEAYGPSGNEEIIRDVIRQEIEGFVDEIRVDTLGNLIAVRKGSGKKVMLAAHMDQIGFMVTHIDDKGFLRFTRVGGVSVRDSIHRRVIFKNGVTGVISYEEEIDDIRDIKFERMYIDIGASSREQAESMVSIGDVAVYHSAFSENGGRYIGKAMDDRAGCALLIETAKRLQASPHEIYFVFTVQEELGVRGAKTSAYALNPDIGIAVDVTLTGDTPKSRPMAVKLGGGPAIKVKDALVLAHPRVRSLMVSRAQEAGIPYQMEILDAGGTDAGAIHLTREGIPSGVLSIPCRHVHSDSEMVDASDMENGVKLMLHILEGEIEV</sequence>
<comment type="similarity">
    <text evidence="1 6">Belongs to the peptidase M42 family.</text>
</comment>
<reference evidence="9 10" key="1">
    <citation type="submission" date="2016-10" db="EMBL/GenBank/DDBJ databases">
        <authorList>
            <person name="de Groot N.N."/>
        </authorList>
    </citation>
    <scope>NUCLEOTIDE SEQUENCE [LARGE SCALE GENOMIC DNA]</scope>
    <source>
        <strain evidence="9 10">DSM 20678</strain>
    </source>
</reference>
<keyword evidence="10" id="KW-1185">Reference proteome</keyword>
<evidence type="ECO:0000256" key="5">
    <source>
        <dbReference type="ARBA" id="ARBA00022801"/>
    </source>
</evidence>
<evidence type="ECO:0000256" key="7">
    <source>
        <dbReference type="PIRSR" id="PIRSR001123-1"/>
    </source>
</evidence>
<keyword evidence="3" id="KW-0645">Protease</keyword>
<accession>A0A1I5XJY9</accession>
<dbReference type="PIRSF" id="PIRSF001123">
    <property type="entry name" value="PepA_GA"/>
    <property type="match status" value="1"/>
</dbReference>
<dbReference type="SUPFAM" id="SSF53187">
    <property type="entry name" value="Zn-dependent exopeptidases"/>
    <property type="match status" value="1"/>
</dbReference>
<feature type="binding site" evidence="8">
    <location>
        <position position="216"/>
    </location>
    <ligand>
        <name>Zn(2+)</name>
        <dbReference type="ChEBI" id="CHEBI:29105"/>
        <label>1</label>
    </ligand>
</feature>
<feature type="binding site" evidence="8">
    <location>
        <position position="194"/>
    </location>
    <ligand>
        <name>Zn(2+)</name>
        <dbReference type="ChEBI" id="CHEBI:29105"/>
        <label>2</label>
    </ligand>
</feature>
<dbReference type="SUPFAM" id="SSF101821">
    <property type="entry name" value="Aminopeptidase/glucanase lid domain"/>
    <property type="match status" value="1"/>
</dbReference>
<dbReference type="InterPro" id="IPR051464">
    <property type="entry name" value="Peptidase_M42_aminopept"/>
</dbReference>
<evidence type="ECO:0000313" key="9">
    <source>
        <dbReference type="EMBL" id="SFQ32116.1"/>
    </source>
</evidence>
<dbReference type="Gene3D" id="2.40.30.40">
    <property type="entry name" value="Peptidase M42, domain 2"/>
    <property type="match status" value="1"/>
</dbReference>
<dbReference type="GO" id="GO:0004177">
    <property type="term" value="F:aminopeptidase activity"/>
    <property type="evidence" value="ECO:0007669"/>
    <property type="project" value="UniProtKB-UniRule"/>
</dbReference>
<evidence type="ECO:0000256" key="4">
    <source>
        <dbReference type="ARBA" id="ARBA00022723"/>
    </source>
</evidence>
<feature type="binding site" evidence="8">
    <location>
        <position position="163"/>
    </location>
    <ligand>
        <name>Zn(2+)</name>
        <dbReference type="ChEBI" id="CHEBI:29105"/>
        <label>1</label>
    </ligand>
</feature>
<feature type="binding site" evidence="8">
    <location>
        <position position="60"/>
    </location>
    <ligand>
        <name>Zn(2+)</name>
        <dbReference type="ChEBI" id="CHEBI:29105"/>
        <label>1</label>
    </ligand>
</feature>
<evidence type="ECO:0000256" key="6">
    <source>
        <dbReference type="PIRNR" id="PIRNR001123"/>
    </source>
</evidence>
<dbReference type="GO" id="GO:0006508">
    <property type="term" value="P:proteolysis"/>
    <property type="evidence" value="ECO:0007669"/>
    <property type="project" value="UniProtKB-KW"/>
</dbReference>
<dbReference type="AlphaFoldDB" id="A0A1I5XJY9"/>
<dbReference type="Pfam" id="PF05343">
    <property type="entry name" value="Peptidase_M42"/>
    <property type="match status" value="1"/>
</dbReference>
<dbReference type="PANTHER" id="PTHR32481:SF0">
    <property type="entry name" value="AMINOPEPTIDASE YPDE-RELATED"/>
    <property type="match status" value="1"/>
</dbReference>
<gene>
    <name evidence="9" type="ORF">SAMN05444406_12721</name>
</gene>
<proteinExistence type="inferred from homology"/>
<dbReference type="STRING" id="937334.SAMN05444406_12721"/>
<name>A0A1I5XJY9_9FIRM</name>
<feature type="binding site" evidence="8">
    <location>
        <position position="163"/>
    </location>
    <ligand>
        <name>Zn(2+)</name>
        <dbReference type="ChEBI" id="CHEBI:29105"/>
        <label>2</label>
    </ligand>
</feature>
<keyword evidence="2" id="KW-0031">Aminopeptidase</keyword>
<dbReference type="CDD" id="cd05656">
    <property type="entry name" value="M42_Frv"/>
    <property type="match status" value="1"/>
</dbReference>
<dbReference type="OrthoDB" id="9772053at2"/>